<accession>A0A2C6L4U1</accession>
<feature type="domain" description="DNA2/NAM7 helicase helicase" evidence="2">
    <location>
        <begin position="172"/>
        <end position="443"/>
    </location>
</feature>
<comment type="caution">
    <text evidence="4">The sequence shown here is derived from an EMBL/GenBank/DDBJ whole genome shotgun (WGS) entry which is preliminary data.</text>
</comment>
<evidence type="ECO:0000256" key="1">
    <source>
        <dbReference type="SAM" id="MobiDB-lite"/>
    </source>
</evidence>
<feature type="region of interest" description="Disordered" evidence="1">
    <location>
        <begin position="304"/>
        <end position="332"/>
    </location>
</feature>
<dbReference type="GO" id="GO:0043186">
    <property type="term" value="C:P granule"/>
    <property type="evidence" value="ECO:0007669"/>
    <property type="project" value="TreeGrafter"/>
</dbReference>
<dbReference type="GO" id="GO:0004386">
    <property type="term" value="F:helicase activity"/>
    <property type="evidence" value="ECO:0007669"/>
    <property type="project" value="InterPro"/>
</dbReference>
<feature type="compositionally biased region" description="Basic and acidic residues" evidence="1">
    <location>
        <begin position="528"/>
        <end position="540"/>
    </location>
</feature>
<keyword evidence="5" id="KW-1185">Reference proteome</keyword>
<proteinExistence type="predicted"/>
<evidence type="ECO:0000259" key="2">
    <source>
        <dbReference type="Pfam" id="PF13086"/>
    </source>
</evidence>
<dbReference type="PANTHER" id="PTHR10887">
    <property type="entry name" value="DNA2/NAM7 HELICASE FAMILY"/>
    <property type="match status" value="1"/>
</dbReference>
<feature type="compositionally biased region" description="Low complexity" evidence="1">
    <location>
        <begin position="482"/>
        <end position="495"/>
    </location>
</feature>
<feature type="domain" description="DNA2/NAM7 helicase-like C-terminal" evidence="3">
    <location>
        <begin position="741"/>
        <end position="799"/>
    </location>
</feature>
<dbReference type="InterPro" id="IPR027417">
    <property type="entry name" value="P-loop_NTPase"/>
</dbReference>
<feature type="compositionally biased region" description="Basic and acidic residues" evidence="1">
    <location>
        <begin position="1"/>
        <end position="21"/>
    </location>
</feature>
<dbReference type="SUPFAM" id="SSF52540">
    <property type="entry name" value="P-loop containing nucleoside triphosphate hydrolases"/>
    <property type="match status" value="1"/>
</dbReference>
<feature type="compositionally biased region" description="Polar residues" evidence="1">
    <location>
        <begin position="46"/>
        <end position="72"/>
    </location>
</feature>
<dbReference type="Pfam" id="PF13087">
    <property type="entry name" value="AAA_12"/>
    <property type="match status" value="2"/>
</dbReference>
<feature type="region of interest" description="Disordered" evidence="1">
    <location>
        <begin position="1"/>
        <end position="152"/>
    </location>
</feature>
<feature type="domain" description="DNA2/NAM7 helicase-like C-terminal" evidence="3">
    <location>
        <begin position="609"/>
        <end position="695"/>
    </location>
</feature>
<dbReference type="InterPro" id="IPR045055">
    <property type="entry name" value="DNA2/NAM7-like"/>
</dbReference>
<dbReference type="OrthoDB" id="332807at2759"/>
<dbReference type="GeneID" id="94426279"/>
<feature type="compositionally biased region" description="Low complexity" evidence="1">
    <location>
        <begin position="73"/>
        <end position="90"/>
    </location>
</feature>
<sequence length="947" mass="104396">MKEIELGKRERKEKADTEEGGKVTGIASNVHDEEEEDWDSLMFSDTHMTASSSGVPFSDTSTKVENSLVQGDSSVPSPLLSPPTSLNSSPGEDTDHRSSSPYRSLSDRQHPSPFSSKIKEKSREPRRREKLFSSPEEGIDRVEKREDKREERRELTFRKAQNLLKCSRRRREAPPFLLVHGVFGAGKSSMLAATLASLCRLLDEADSRSHVLLVCNTNTALDAVLLKIRYECQYTGFARIGRLSETHPNLLPYAVSSTRDRSMAVEDWRRVLLPLVVGNSHGTVSTAGKLSHYTLPSGLHKRAEIATPSCRDNKKAQGGTSGDQKISTEGEEEAVESLEQMAARLLGEIERGTFPPTMVQWKSHRLLATTCSTAASSDVFSPPGPSFQSSSFPAFSACPAPFVFVDEATQVTESLALAVLTRFAAVRCLQVGDSKQLPPVVKNASQWGSRSLFRRLLPSHLNRMALEDKVKGHHETEESDRSSGSSSRCSSSNASLVAHSDDDPSERKTRRAPLFSKADSGWSKNRRTREEKALAEKTFNEKAPLTSERTSDKVNRLTVGQKDSFDTHSSQQTLSGVRPTAPYSLQSGCTEAVTRNLDNDRHCQKSRHFHSLILLRTQYRCHPAISALCSRLFYGENYLKDGVTAEERLPPVPAWGGPLSCVILRASSESRHGRSFVNREEANIIAQLLFDALREKGVGDNSASTCKAVVGVPPARPPHGNPLYRSGATPSLGAQRKGRDLCASEIGVICLYKSQVTCVQQALADRLPREIASAIQVSTVDAFQGAEKDLIFLSCVRSRPPPFLSSRPGLLYPSGFTQSHRPGDYGKNIPSLPRPKGQNPPTANVDKACGGGSREMPEREPVHKSVAEALRSKAEENLPLLVLSDDEDEEDFAAHQKTTGDFMNCPKRMNVALSRARRQLVVVGHEAIFRSHPAWHELWKRSSKLYT</sequence>
<reference evidence="4 5" key="1">
    <citation type="journal article" date="2017" name="Int. J. Parasitol.">
        <title>The genome of the protozoan parasite Cystoisospora suis and a reverse vaccinology approach to identify vaccine candidates.</title>
        <authorList>
            <person name="Palmieri N."/>
            <person name="Shrestha A."/>
            <person name="Ruttkowski B."/>
            <person name="Beck T."/>
            <person name="Vogl C."/>
            <person name="Tomley F."/>
            <person name="Blake D.P."/>
            <person name="Joachim A."/>
        </authorList>
    </citation>
    <scope>NUCLEOTIDE SEQUENCE [LARGE SCALE GENOMIC DNA]</scope>
    <source>
        <strain evidence="4 5">Wien I</strain>
    </source>
</reference>
<evidence type="ECO:0000313" key="4">
    <source>
        <dbReference type="EMBL" id="PHJ23279.1"/>
    </source>
</evidence>
<dbReference type="GO" id="GO:0005829">
    <property type="term" value="C:cytosol"/>
    <property type="evidence" value="ECO:0007669"/>
    <property type="project" value="TreeGrafter"/>
</dbReference>
<dbReference type="InterPro" id="IPR047187">
    <property type="entry name" value="SF1_C_Upf1"/>
</dbReference>
<feature type="compositionally biased region" description="Basic and acidic residues" evidence="1">
    <location>
        <begin position="467"/>
        <end position="481"/>
    </location>
</feature>
<feature type="region of interest" description="Disordered" evidence="1">
    <location>
        <begin position="561"/>
        <end position="580"/>
    </location>
</feature>
<feature type="region of interest" description="Disordered" evidence="1">
    <location>
        <begin position="817"/>
        <end position="860"/>
    </location>
</feature>
<evidence type="ECO:0000259" key="3">
    <source>
        <dbReference type="Pfam" id="PF13087"/>
    </source>
</evidence>
<feature type="region of interest" description="Disordered" evidence="1">
    <location>
        <begin position="467"/>
        <end position="553"/>
    </location>
</feature>
<feature type="compositionally biased region" description="Basic and acidic residues" evidence="1">
    <location>
        <begin position="138"/>
        <end position="152"/>
    </location>
</feature>
<evidence type="ECO:0000313" key="5">
    <source>
        <dbReference type="Proteomes" id="UP000221165"/>
    </source>
</evidence>
<dbReference type="CDD" id="cd18808">
    <property type="entry name" value="SF1_C_Upf1"/>
    <property type="match status" value="1"/>
</dbReference>
<dbReference type="Pfam" id="PF13086">
    <property type="entry name" value="AAA_11"/>
    <property type="match status" value="1"/>
</dbReference>
<dbReference type="GO" id="GO:0035194">
    <property type="term" value="P:regulatory ncRNA-mediated post-transcriptional gene silencing"/>
    <property type="evidence" value="ECO:0007669"/>
    <property type="project" value="TreeGrafter"/>
</dbReference>
<gene>
    <name evidence="4" type="ORF">CSUI_002869</name>
</gene>
<dbReference type="VEuPathDB" id="ToxoDB:CSUI_002869"/>
<feature type="compositionally biased region" description="Basic and acidic residues" evidence="1">
    <location>
        <begin position="117"/>
        <end position="131"/>
    </location>
</feature>
<dbReference type="Gene3D" id="3.40.50.300">
    <property type="entry name" value="P-loop containing nucleotide triphosphate hydrolases"/>
    <property type="match status" value="3"/>
</dbReference>
<dbReference type="Proteomes" id="UP000221165">
    <property type="component" value="Unassembled WGS sequence"/>
</dbReference>
<dbReference type="AlphaFoldDB" id="A0A2C6L4U1"/>
<dbReference type="PANTHER" id="PTHR10887:SF518">
    <property type="entry name" value="RNA HELICASE NONSENSE MRNA REDUCING FACTOR"/>
    <property type="match status" value="1"/>
</dbReference>
<name>A0A2C6L4U1_9APIC</name>
<dbReference type="InterPro" id="IPR041679">
    <property type="entry name" value="DNA2/NAM7-like_C"/>
</dbReference>
<organism evidence="4 5">
    <name type="scientific">Cystoisospora suis</name>
    <dbReference type="NCBI Taxonomy" id="483139"/>
    <lineage>
        <taxon>Eukaryota</taxon>
        <taxon>Sar</taxon>
        <taxon>Alveolata</taxon>
        <taxon>Apicomplexa</taxon>
        <taxon>Conoidasida</taxon>
        <taxon>Coccidia</taxon>
        <taxon>Eucoccidiorida</taxon>
        <taxon>Eimeriorina</taxon>
        <taxon>Sarcocystidae</taxon>
        <taxon>Cystoisospora</taxon>
    </lineage>
</organism>
<dbReference type="RefSeq" id="XP_067924955.1">
    <property type="nucleotide sequence ID" value="XM_068063068.1"/>
</dbReference>
<protein>
    <submittedName>
        <fullName evidence="4">Aaa domain protein</fullName>
    </submittedName>
</protein>
<dbReference type="InterPro" id="IPR041677">
    <property type="entry name" value="DNA2/NAM7_AAA_11"/>
</dbReference>
<dbReference type="EMBL" id="MIGC01001220">
    <property type="protein sequence ID" value="PHJ23279.1"/>
    <property type="molecule type" value="Genomic_DNA"/>
</dbReference>